<evidence type="ECO:0000256" key="2">
    <source>
        <dbReference type="ARBA" id="ARBA00022741"/>
    </source>
</evidence>
<dbReference type="GO" id="GO:0016301">
    <property type="term" value="F:kinase activity"/>
    <property type="evidence" value="ECO:0007669"/>
    <property type="project" value="UniProtKB-KW"/>
</dbReference>
<keyword evidence="1" id="KW-0808">Transferase</keyword>
<sequence>MKLTRLIHNPGAGEEAYDKKQLIALLEAQGFECRYSSTKKDDWEEALAPDVDFVVAAGGDGTIGKVAKAIFEKQLHQRLPIAVLPLGTANNIANALHVQGSTEEIIRSWHTARIKYFDVGKVEAISGATHFLEGFGWGIFPNLMLAMKKMKIDAETPEEELKIALATIHSIVEAYDPSECRLEIDGVDHSGDYLLMEIMNIRSVGPNLNLAPKADPGDGKFDVVLIPESDREKLAQYVLHKINDLELPFPFRTIPATQVRLKWKGIHLHIDDELIKPDKAANVQIDLLPQKLQFLVTEPATGL</sequence>
<evidence type="ECO:0000256" key="1">
    <source>
        <dbReference type="ARBA" id="ARBA00022679"/>
    </source>
</evidence>
<name>A0AAJ6BH93_9BACT</name>
<evidence type="ECO:0000259" key="5">
    <source>
        <dbReference type="PROSITE" id="PS50146"/>
    </source>
</evidence>
<evidence type="ECO:0000256" key="3">
    <source>
        <dbReference type="ARBA" id="ARBA00022777"/>
    </source>
</evidence>
<evidence type="ECO:0000256" key="4">
    <source>
        <dbReference type="ARBA" id="ARBA00022840"/>
    </source>
</evidence>
<dbReference type="Gene3D" id="2.60.200.40">
    <property type="match status" value="1"/>
</dbReference>
<dbReference type="InterPro" id="IPR017438">
    <property type="entry name" value="ATP-NAD_kinase_N"/>
</dbReference>
<proteinExistence type="predicted"/>
<dbReference type="InterPro" id="IPR001206">
    <property type="entry name" value="Diacylglycerol_kinase_cat_dom"/>
</dbReference>
<evidence type="ECO:0000313" key="6">
    <source>
        <dbReference type="EMBL" id="WEK36963.1"/>
    </source>
</evidence>
<keyword evidence="4" id="KW-0067">ATP-binding</keyword>
<dbReference type="PANTHER" id="PTHR12358:SF54">
    <property type="entry name" value="SPHINGOSINE KINASE RELATED PROTEIN"/>
    <property type="match status" value="1"/>
</dbReference>
<dbReference type="EMBL" id="CP119311">
    <property type="protein sequence ID" value="WEK36963.1"/>
    <property type="molecule type" value="Genomic_DNA"/>
</dbReference>
<keyword evidence="2" id="KW-0547">Nucleotide-binding</keyword>
<dbReference type="PANTHER" id="PTHR12358">
    <property type="entry name" value="SPHINGOSINE KINASE"/>
    <property type="match status" value="1"/>
</dbReference>
<reference evidence="6" key="1">
    <citation type="submission" date="2023-03" db="EMBL/GenBank/DDBJ databases">
        <title>Andean soil-derived lignocellulolytic bacterial consortium as a source of novel taxa and putative plastic-active enzymes.</title>
        <authorList>
            <person name="Diaz-Garcia L."/>
            <person name="Chuvochina M."/>
            <person name="Feuerriegel G."/>
            <person name="Bunk B."/>
            <person name="Sproer C."/>
            <person name="Streit W.R."/>
            <person name="Rodriguez L.M."/>
            <person name="Overmann J."/>
            <person name="Jimenez D.J."/>
        </authorList>
    </citation>
    <scope>NUCLEOTIDE SEQUENCE</scope>
    <source>
        <strain evidence="6">MAG 7</strain>
    </source>
</reference>
<accession>A0AAJ6BH93</accession>
<dbReference type="Pfam" id="PF19279">
    <property type="entry name" value="YegS_C"/>
    <property type="match status" value="1"/>
</dbReference>
<dbReference type="InterPro" id="IPR050187">
    <property type="entry name" value="Lipid_Phosphate_FormReg"/>
</dbReference>
<dbReference type="InterPro" id="IPR016064">
    <property type="entry name" value="NAD/diacylglycerol_kinase_sf"/>
</dbReference>
<gene>
    <name evidence="6" type="ORF">P0Y53_05560</name>
</gene>
<dbReference type="SMART" id="SM00046">
    <property type="entry name" value="DAGKc"/>
    <property type="match status" value="1"/>
</dbReference>
<dbReference type="Gene3D" id="3.40.50.10330">
    <property type="entry name" value="Probable inorganic polyphosphate/atp-NAD kinase, domain 1"/>
    <property type="match status" value="1"/>
</dbReference>
<dbReference type="PROSITE" id="PS50146">
    <property type="entry name" value="DAGK"/>
    <property type="match status" value="1"/>
</dbReference>
<dbReference type="GO" id="GO:0005524">
    <property type="term" value="F:ATP binding"/>
    <property type="evidence" value="ECO:0007669"/>
    <property type="project" value="UniProtKB-KW"/>
</dbReference>
<keyword evidence="3 6" id="KW-0418">Kinase</keyword>
<dbReference type="Proteomes" id="UP001220610">
    <property type="component" value="Chromosome"/>
</dbReference>
<dbReference type="InterPro" id="IPR045540">
    <property type="entry name" value="YegS/DAGK_C"/>
</dbReference>
<feature type="domain" description="DAGKc" evidence="5">
    <location>
        <begin position="1"/>
        <end position="126"/>
    </location>
</feature>
<dbReference type="Pfam" id="PF00781">
    <property type="entry name" value="DAGK_cat"/>
    <property type="match status" value="1"/>
</dbReference>
<protein>
    <submittedName>
        <fullName evidence="6">Diacylglycerol kinase family protein</fullName>
    </submittedName>
</protein>
<organism evidence="6 7">
    <name type="scientific">Candidatus Pseudobacter hemicellulosilyticus</name>
    <dbReference type="NCBI Taxonomy" id="3121375"/>
    <lineage>
        <taxon>Bacteria</taxon>
        <taxon>Pseudomonadati</taxon>
        <taxon>Bacteroidota</taxon>
        <taxon>Chitinophagia</taxon>
        <taxon>Chitinophagales</taxon>
        <taxon>Chitinophagaceae</taxon>
        <taxon>Pseudobacter</taxon>
    </lineage>
</organism>
<evidence type="ECO:0000313" key="7">
    <source>
        <dbReference type="Proteomes" id="UP001220610"/>
    </source>
</evidence>
<dbReference type="AlphaFoldDB" id="A0AAJ6BH93"/>
<dbReference type="SUPFAM" id="SSF111331">
    <property type="entry name" value="NAD kinase/diacylglycerol kinase-like"/>
    <property type="match status" value="1"/>
</dbReference>